<gene>
    <name evidence="3" type="ORF">CD934_13750</name>
</gene>
<dbReference type="InterPro" id="IPR002575">
    <property type="entry name" value="Aminoglycoside_PTrfase"/>
</dbReference>
<dbReference type="EMBL" id="CP022310">
    <property type="protein sequence ID" value="QDI69649.1"/>
    <property type="molecule type" value="Genomic_DNA"/>
</dbReference>
<dbReference type="RefSeq" id="WP_142232166.1">
    <property type="nucleotide sequence ID" value="NZ_CP022310.1"/>
</dbReference>
<dbReference type="GO" id="GO:0016740">
    <property type="term" value="F:transferase activity"/>
    <property type="evidence" value="ECO:0007669"/>
    <property type="project" value="UniProtKB-KW"/>
</dbReference>
<dbReference type="Proteomes" id="UP000316215">
    <property type="component" value="Chromosome"/>
</dbReference>
<proteinExistence type="predicted"/>
<feature type="region of interest" description="Disordered" evidence="1">
    <location>
        <begin position="41"/>
        <end position="74"/>
    </location>
</feature>
<keyword evidence="4" id="KW-1185">Reference proteome</keyword>
<dbReference type="AlphaFoldDB" id="A0A514JQL8"/>
<evidence type="ECO:0000313" key="3">
    <source>
        <dbReference type="EMBL" id="QDI69649.1"/>
    </source>
</evidence>
<dbReference type="PANTHER" id="PTHR40086">
    <property type="entry name" value="PHOSPHOTRANSFERASE YTMP-RELATED"/>
    <property type="match status" value="1"/>
</dbReference>
<evidence type="ECO:0000313" key="4">
    <source>
        <dbReference type="Proteomes" id="UP000316215"/>
    </source>
</evidence>
<evidence type="ECO:0000256" key="1">
    <source>
        <dbReference type="SAM" id="MobiDB-lite"/>
    </source>
</evidence>
<dbReference type="SUPFAM" id="SSF56112">
    <property type="entry name" value="Protein kinase-like (PK-like)"/>
    <property type="match status" value="1"/>
</dbReference>
<evidence type="ECO:0000259" key="2">
    <source>
        <dbReference type="Pfam" id="PF01636"/>
    </source>
</evidence>
<feature type="domain" description="Aminoglycoside phosphotransferase" evidence="2">
    <location>
        <begin position="118"/>
        <end position="292"/>
    </location>
</feature>
<protein>
    <submittedName>
        <fullName evidence="3">Aminoglycoside phosphotransferase</fullName>
    </submittedName>
</protein>
<name>A0A514JQL8_9ACTN</name>
<dbReference type="Gene3D" id="3.90.1200.10">
    <property type="match status" value="1"/>
</dbReference>
<dbReference type="InterPro" id="IPR011009">
    <property type="entry name" value="Kinase-like_dom_sf"/>
</dbReference>
<reference evidence="3 4" key="1">
    <citation type="submission" date="2017-07" db="EMBL/GenBank/DDBJ databases">
        <title>The Complete Genome of Streptomyces asterosporus-ZSY.</title>
        <authorList>
            <person name="Zhang S."/>
        </authorList>
    </citation>
    <scope>NUCLEOTIDE SEQUENCE [LARGE SCALE GENOMIC DNA]</scope>
    <source>
        <strain evidence="3 4">DSM 41452</strain>
    </source>
</reference>
<accession>A0A514JQL8</accession>
<organism evidence="3 4">
    <name type="scientific">Streptomyces calvus</name>
    <dbReference type="NCBI Taxonomy" id="67282"/>
    <lineage>
        <taxon>Bacteria</taxon>
        <taxon>Bacillati</taxon>
        <taxon>Actinomycetota</taxon>
        <taxon>Actinomycetes</taxon>
        <taxon>Kitasatosporales</taxon>
        <taxon>Streptomycetaceae</taxon>
        <taxon>Streptomyces</taxon>
    </lineage>
</organism>
<dbReference type="PANTHER" id="PTHR40086:SF1">
    <property type="entry name" value="CELL CYCLE REGULATOR CCRZ"/>
    <property type="match status" value="1"/>
</dbReference>
<dbReference type="Pfam" id="PF01636">
    <property type="entry name" value="APH"/>
    <property type="match status" value="1"/>
</dbReference>
<keyword evidence="3" id="KW-0808">Transferase</keyword>
<dbReference type="KEGG" id="sast:CD934_13750"/>
<sequence>MSPETPSAARQHAVQACGNASAVEGPLQGYHHETYVFPLADDTADDRTGDTADATAGDRTGDGTGDGSGTAAPARWKCREPRTGLLWFDRRCFDSEEQLLGALSGRITGIPRIREFGGLRLQRFVEGRTLGALRTSGRSIPGPLLAQIVRLFRELAAVTPETLVVKRRCEARDRPEDGDTNGFLERLVCFTEDSVYRANLDDFGALFEAAGVDGDAFHHLRKHVSGLTGRPFCLLHADLHRENFVVDPGQRLWTIDWELAMVGDPLYDLATHLYLMRYPEWQARVLTRRWVAAVEAVRPGGSRGWRHDLPLLIDYKRAQSVFTDLIRAALSLGPEHDTGRRQLLRTGAKLHRILAGAAVPLGLDSVPAPERIADALADWRRRHGPTG</sequence>
<dbReference type="InterPro" id="IPR052077">
    <property type="entry name" value="CcrZ_PhaseVar_Mediator"/>
</dbReference>